<accession>F0V3K5</accession>
<dbReference type="Proteomes" id="UP000008645">
    <property type="component" value="Chromosome"/>
</dbReference>
<gene>
    <name evidence="1" type="ORF">MSUIS_03340</name>
</gene>
<name>F0V3K5_MYCS3</name>
<dbReference type="AlphaFoldDB" id="F0V3K5"/>
<reference evidence="1 2" key="1">
    <citation type="journal article" date="2011" name="J. Bacteriol.">
        <title>Complete genome sequence of the hemotrophic Mycoplasma suis strain KI3806.</title>
        <authorList>
            <person name="Oehlerking J."/>
            <person name="Kube M."/>
            <person name="Felder K.M."/>
            <person name="Matter D."/>
            <person name="Wittenbrink M.M."/>
            <person name="Schwarzenbach S."/>
            <person name="Kramer M.M."/>
            <person name="Hoelzle K."/>
            <person name="Hoelzle L.E."/>
        </authorList>
    </citation>
    <scope>NUCLEOTIDE SEQUENCE [LARGE SCALE GENOMIC DNA]</scope>
    <source>
        <strain evidence="2">KI_3806</strain>
    </source>
</reference>
<sequence length="199" mass="23341">MTYLTAFLGVMFPWTLLSNGDITMFASDKEKTSVECEVTDDKTSLSSTKKISSNNCISVEEFFKKVIEILEDEKPIKRRNIVRFPRIYKTLWESFEFSKGKKECARASWGFHEQLRIIEKGCAGWTKNISVDGIKKDPNKVVHWIRGEKVAVTRYLNRWGFLMGNLEEKDGKMDWRMYKTHCHGNFFRQRDQVEITCET</sequence>
<protein>
    <submittedName>
        <fullName evidence="1">Uncharacterized protein</fullName>
    </submittedName>
</protein>
<dbReference type="EMBL" id="FQ790233">
    <property type="protein sequence ID" value="CBZ40427.1"/>
    <property type="molecule type" value="Genomic_DNA"/>
</dbReference>
<organism evidence="1 2">
    <name type="scientific">Mycoplasma suis (strain KI_3806)</name>
    <dbReference type="NCBI Taxonomy" id="708248"/>
    <lineage>
        <taxon>Bacteria</taxon>
        <taxon>Bacillati</taxon>
        <taxon>Mycoplasmatota</taxon>
        <taxon>Mollicutes</taxon>
        <taxon>Mycoplasmataceae</taxon>
        <taxon>Mycoplasma</taxon>
    </lineage>
</organism>
<proteinExistence type="predicted"/>
<evidence type="ECO:0000313" key="1">
    <source>
        <dbReference type="EMBL" id="CBZ40427.1"/>
    </source>
</evidence>
<dbReference type="HOGENOM" id="CLU_1376843_0_0_14"/>
<dbReference type="KEGG" id="msk:MSUIS_03340"/>
<dbReference type="RefSeq" id="WP_013609032.1">
    <property type="nucleotide sequence ID" value="NC_015153.1"/>
</dbReference>
<dbReference type="OrthoDB" id="9899896at2"/>
<evidence type="ECO:0000313" key="2">
    <source>
        <dbReference type="Proteomes" id="UP000008645"/>
    </source>
</evidence>